<keyword evidence="1" id="KW-1133">Transmembrane helix</keyword>
<reference evidence="2 3" key="1">
    <citation type="submission" date="2016-05" db="EMBL/GenBank/DDBJ databases">
        <title>Comparative analysis of secretome profiles of manganese(II)-oxidizing ascomycete fungi.</title>
        <authorList>
            <consortium name="DOE Joint Genome Institute"/>
            <person name="Zeiner C.A."/>
            <person name="Purvine S.O."/>
            <person name="Zink E.M."/>
            <person name="Wu S."/>
            <person name="Pasa-Tolic L."/>
            <person name="Chaput D.L."/>
            <person name="Haridas S."/>
            <person name="Grigoriev I.V."/>
            <person name="Santelli C.M."/>
            <person name="Hansel C.M."/>
        </authorList>
    </citation>
    <scope>NUCLEOTIDE SEQUENCE [LARGE SCALE GENOMIC DNA]</scope>
    <source>
        <strain evidence="2 3">SRC1lrK2f</strain>
    </source>
</reference>
<dbReference type="AlphaFoldDB" id="A0A177DWM5"/>
<keyword evidence="3" id="KW-1185">Reference proteome</keyword>
<dbReference type="RefSeq" id="XP_018388823.1">
    <property type="nucleotide sequence ID" value="XM_018527525.1"/>
</dbReference>
<protein>
    <recommendedName>
        <fullName evidence="4">F-box domain-containing protein</fullName>
    </recommendedName>
</protein>
<gene>
    <name evidence="2" type="ORF">CC77DRAFT_1048292</name>
</gene>
<dbReference type="Proteomes" id="UP000077248">
    <property type="component" value="Unassembled WGS sequence"/>
</dbReference>
<evidence type="ECO:0000313" key="3">
    <source>
        <dbReference type="Proteomes" id="UP000077248"/>
    </source>
</evidence>
<dbReference type="GeneID" id="29113119"/>
<organism evidence="2 3">
    <name type="scientific">Alternaria alternata</name>
    <name type="common">Alternaria rot fungus</name>
    <name type="synonym">Torula alternata</name>
    <dbReference type="NCBI Taxonomy" id="5599"/>
    <lineage>
        <taxon>Eukaryota</taxon>
        <taxon>Fungi</taxon>
        <taxon>Dikarya</taxon>
        <taxon>Ascomycota</taxon>
        <taxon>Pezizomycotina</taxon>
        <taxon>Dothideomycetes</taxon>
        <taxon>Pleosporomycetidae</taxon>
        <taxon>Pleosporales</taxon>
        <taxon>Pleosporineae</taxon>
        <taxon>Pleosporaceae</taxon>
        <taxon>Alternaria</taxon>
        <taxon>Alternaria sect. Alternaria</taxon>
        <taxon>Alternaria alternata complex</taxon>
    </lineage>
</organism>
<dbReference type="EMBL" id="KV441473">
    <property type="protein sequence ID" value="OAG23402.1"/>
    <property type="molecule type" value="Genomic_DNA"/>
</dbReference>
<evidence type="ECO:0000313" key="2">
    <source>
        <dbReference type="EMBL" id="OAG23402.1"/>
    </source>
</evidence>
<name>A0A177DWM5_ALTAL</name>
<accession>A0A177DWM5</accession>
<dbReference type="VEuPathDB" id="FungiDB:CC77DRAFT_1048292"/>
<evidence type="ECO:0000256" key="1">
    <source>
        <dbReference type="SAM" id="Phobius"/>
    </source>
</evidence>
<proteinExistence type="predicted"/>
<keyword evidence="1" id="KW-0472">Membrane</keyword>
<dbReference type="KEGG" id="aalt:CC77DRAFT_1048292"/>
<keyword evidence="1" id="KW-0812">Transmembrane</keyword>
<feature type="transmembrane region" description="Helical" evidence="1">
    <location>
        <begin position="73"/>
        <end position="94"/>
    </location>
</feature>
<evidence type="ECO:0008006" key="4">
    <source>
        <dbReference type="Google" id="ProtNLM"/>
    </source>
</evidence>
<sequence>MVDTAFTVFIAKAIHYQIGYTPQKLKACHDPVGLELRRPPGTNESFFAAAGRLNETVASPTQMCVEFVKEMQIGIACCFFCALLSFLGYISTFVSARQMRRDNESILDLMKEVSTMAVRSGRRCVAKTAIGAGQKVEIMLSEVKNGFTKSKDLVEPYRNSYGTHTPLAQFLGVYDMLVMVTEHLHYTDVISLSTVSKSVRQAVLPSNEISRRLAMFRLYTCEPDKKTNCWSCTNQICESCEVDFPVLESVASRHIENCIPYCASCYRHRKNRHFSGVYSKEMTTTPNQQVLFRLTDKSVVTVVSLPKRSSSCERQRKQ</sequence>